<organism evidence="10 11">
    <name type="scientific">Anaerolinea thermophila (strain DSM 14523 / JCM 11388 / NBRC 100420 / UNI-1)</name>
    <dbReference type="NCBI Taxonomy" id="926569"/>
    <lineage>
        <taxon>Bacteria</taxon>
        <taxon>Bacillati</taxon>
        <taxon>Chloroflexota</taxon>
        <taxon>Anaerolineae</taxon>
        <taxon>Anaerolineales</taxon>
        <taxon>Anaerolineaceae</taxon>
        <taxon>Anaerolinea</taxon>
    </lineage>
</organism>
<evidence type="ECO:0000256" key="2">
    <source>
        <dbReference type="ARBA" id="ARBA00022692"/>
    </source>
</evidence>
<dbReference type="Pfam" id="PF04893">
    <property type="entry name" value="Yip1"/>
    <property type="match status" value="1"/>
</dbReference>
<dbReference type="InterPro" id="IPR001258">
    <property type="entry name" value="NHL_repeat"/>
</dbReference>
<feature type="repeat" description="NHL" evidence="6">
    <location>
        <begin position="87"/>
        <end position="128"/>
    </location>
</feature>
<keyword evidence="5 7" id="KW-0472">Membrane</keyword>
<proteinExistence type="predicted"/>
<dbReference type="STRING" id="926569.ANT_26360"/>
<dbReference type="AlphaFoldDB" id="E8N0B3"/>
<dbReference type="InterPro" id="IPR011042">
    <property type="entry name" value="6-blade_b-propeller_TolB-like"/>
</dbReference>
<evidence type="ECO:0000259" key="9">
    <source>
        <dbReference type="Pfam" id="PF04893"/>
    </source>
</evidence>
<feature type="domain" description="Yip1" evidence="9">
    <location>
        <begin position="475"/>
        <end position="644"/>
    </location>
</feature>
<evidence type="ECO:0000256" key="4">
    <source>
        <dbReference type="ARBA" id="ARBA00022989"/>
    </source>
</evidence>
<dbReference type="HOGENOM" id="CLU_024978_0_0_0"/>
<comment type="subcellular location">
    <subcellularLocation>
        <location evidence="1">Membrane</location>
        <topology evidence="1">Multi-pass membrane protein</topology>
    </subcellularLocation>
</comment>
<reference evidence="10 11" key="1">
    <citation type="submission" date="2010-12" db="EMBL/GenBank/DDBJ databases">
        <title>Whole genome sequence of Anaerolinea thermophila UNI-1.</title>
        <authorList>
            <person name="Narita-Yamada S."/>
            <person name="Kishi E."/>
            <person name="Watanabe Y."/>
            <person name="Takasaki K."/>
            <person name="Ankai A."/>
            <person name="Oguchi A."/>
            <person name="Fukui S."/>
            <person name="Takahashi M."/>
            <person name="Yashiro I."/>
            <person name="Hosoyama A."/>
            <person name="Sekiguchi Y."/>
            <person name="Hanada S."/>
            <person name="Fujita N."/>
        </authorList>
    </citation>
    <scope>NUCLEOTIDE SEQUENCE [LARGE SCALE GENOMIC DNA]</scope>
    <source>
        <strain evidence="11">DSM 14523 / JCM 11388 / NBRC 100420 / UNI-1</strain>
    </source>
</reference>
<dbReference type="Proteomes" id="UP000008922">
    <property type="component" value="Chromosome"/>
</dbReference>
<dbReference type="GO" id="GO:0008270">
    <property type="term" value="F:zinc ion binding"/>
    <property type="evidence" value="ECO:0007669"/>
    <property type="project" value="UniProtKB-KW"/>
</dbReference>
<dbReference type="InterPro" id="IPR011990">
    <property type="entry name" value="TPR-like_helical_dom_sf"/>
</dbReference>
<feature type="transmembrane region" description="Helical" evidence="7">
    <location>
        <begin position="631"/>
        <end position="652"/>
    </location>
</feature>
<name>E8N0B3_ANATU</name>
<evidence type="ECO:0000256" key="5">
    <source>
        <dbReference type="ARBA" id="ARBA00023136"/>
    </source>
</evidence>
<feature type="signal peptide" evidence="8">
    <location>
        <begin position="1"/>
        <end position="24"/>
    </location>
</feature>
<feature type="transmembrane region" description="Helical" evidence="7">
    <location>
        <begin position="595"/>
        <end position="619"/>
    </location>
</feature>
<feature type="transmembrane region" description="Helical" evidence="7">
    <location>
        <begin position="422"/>
        <end position="440"/>
    </location>
</feature>
<dbReference type="CDD" id="cd05819">
    <property type="entry name" value="NHL"/>
    <property type="match status" value="1"/>
</dbReference>
<dbReference type="PANTHER" id="PTHR24104:SF25">
    <property type="entry name" value="PROTEIN LIN-41"/>
    <property type="match status" value="1"/>
</dbReference>
<dbReference type="PROSITE" id="PS51125">
    <property type="entry name" value="NHL"/>
    <property type="match status" value="1"/>
</dbReference>
<dbReference type="InParanoid" id="E8N0B3"/>
<dbReference type="OrthoDB" id="9799230at2"/>
<keyword evidence="2 7" id="KW-0812">Transmembrane</keyword>
<feature type="transmembrane region" description="Helical" evidence="7">
    <location>
        <begin position="534"/>
        <end position="552"/>
    </location>
</feature>
<evidence type="ECO:0000313" key="11">
    <source>
        <dbReference type="Proteomes" id="UP000008922"/>
    </source>
</evidence>
<feature type="transmembrane region" description="Helical" evidence="7">
    <location>
        <begin position="494"/>
        <end position="514"/>
    </location>
</feature>
<dbReference type="EMBL" id="AP012029">
    <property type="protein sequence ID" value="BAJ64662.1"/>
    <property type="molecule type" value="Genomic_DNA"/>
</dbReference>
<evidence type="ECO:0000313" key="10">
    <source>
        <dbReference type="EMBL" id="BAJ64662.1"/>
    </source>
</evidence>
<dbReference type="PANTHER" id="PTHR24104">
    <property type="entry name" value="E3 UBIQUITIN-PROTEIN LIGASE NHLRC1-RELATED"/>
    <property type="match status" value="1"/>
</dbReference>
<dbReference type="Gene3D" id="2.120.10.30">
    <property type="entry name" value="TolB, C-terminal domain"/>
    <property type="match status" value="2"/>
</dbReference>
<protein>
    <submittedName>
        <fullName evidence="10">Hypothetical membrane protein</fullName>
    </submittedName>
</protein>
<evidence type="ECO:0000256" key="3">
    <source>
        <dbReference type="ARBA" id="ARBA00022737"/>
    </source>
</evidence>
<sequence>MKKFRFVLLMFLILLALPKTQASADPPYTTWALGPGGRLFMTQDAYVPVAEVDLPISGAEDMVILPDGTLFVADTGKGRIVQFNQDLQETAVIGKGVLQSPTGLFVDEDGMIYVADAKKNEVFIFQPDGTLFKEFGRPKEPLFGKTREFLPRKIAVDQRKNLYIISEGSVNGVVQMNMDGRFIGYFGANTATMSLKMVLQRLFLTKEQLEQFVKNEAASPSNIAIDHQAMVYTITAGTSPNKSIRKFTIAGKNIFPDMVGSSAFRDVHVSEDGLLVAVSAEGEIYEYDTKGFLLFRFKAKDQGDQRMGTLVNPTAVARYQGQIYVLDKDKNAVVIYKATEFANRVHQGVRLYMEGFYSEAKPYFQEILTYNGSFILAYQALADAYFKERDFPRALQSYRYAYDRQGYSQAFWELRNVVLQKYLSPFILGLIGFSLAQSIFQRVERRKRWLDPLRQWLGGLARYQWVDDFVFLFRFIKQPADSFYYIKKKLRGSLGFAFVIYAWVVASRVLSLYLTAFPFNPYASPTFIRVENEILYTLGLIFLWNAANYLVSTISDGEGRVRDVVIGTAYSLFPYALFCVPIALLSNVLTLNEVFIYTFSMQLMYAWVGLMLFLMVMEIHNYSFSETVRNILITLFTMGMFLLTGYILYVLFGQLFDFVHGILQEVRLRG</sequence>
<dbReference type="KEGG" id="atm:ANT_26360"/>
<evidence type="ECO:0000256" key="8">
    <source>
        <dbReference type="SAM" id="SignalP"/>
    </source>
</evidence>
<evidence type="ECO:0000256" key="7">
    <source>
        <dbReference type="SAM" id="Phobius"/>
    </source>
</evidence>
<dbReference type="GO" id="GO:0016020">
    <property type="term" value="C:membrane"/>
    <property type="evidence" value="ECO:0007669"/>
    <property type="project" value="UniProtKB-SubCell"/>
</dbReference>
<keyword evidence="4 7" id="KW-1133">Transmembrane helix</keyword>
<dbReference type="SUPFAM" id="SSF101898">
    <property type="entry name" value="NHL repeat"/>
    <property type="match status" value="1"/>
</dbReference>
<dbReference type="SUPFAM" id="SSF48452">
    <property type="entry name" value="TPR-like"/>
    <property type="match status" value="1"/>
</dbReference>
<keyword evidence="8" id="KW-0732">Signal</keyword>
<dbReference type="InterPro" id="IPR006977">
    <property type="entry name" value="Yip1_dom"/>
</dbReference>
<keyword evidence="3" id="KW-0677">Repeat</keyword>
<evidence type="ECO:0000256" key="1">
    <source>
        <dbReference type="ARBA" id="ARBA00004141"/>
    </source>
</evidence>
<dbReference type="RefSeq" id="WP_013561016.1">
    <property type="nucleotide sequence ID" value="NC_014960.1"/>
</dbReference>
<dbReference type="eggNOG" id="COG0457">
    <property type="taxonomic scope" value="Bacteria"/>
</dbReference>
<feature type="transmembrane region" description="Helical" evidence="7">
    <location>
        <begin position="564"/>
        <end position="589"/>
    </location>
</feature>
<evidence type="ECO:0000256" key="6">
    <source>
        <dbReference type="PROSITE-ProRule" id="PRU00504"/>
    </source>
</evidence>
<dbReference type="Gene3D" id="1.25.40.10">
    <property type="entry name" value="Tetratricopeptide repeat domain"/>
    <property type="match status" value="1"/>
</dbReference>
<accession>E8N0B3</accession>
<dbReference type="eggNOG" id="COG3391">
    <property type="taxonomic scope" value="Bacteria"/>
</dbReference>
<keyword evidence="11" id="KW-1185">Reference proteome</keyword>
<dbReference type="InterPro" id="IPR050952">
    <property type="entry name" value="TRIM-NHL_E3_ligases"/>
</dbReference>
<gene>
    <name evidence="10" type="ordered locus">ANT_26360</name>
</gene>
<feature type="chain" id="PRO_5003228528" evidence="8">
    <location>
        <begin position="25"/>
        <end position="670"/>
    </location>
</feature>